<comment type="similarity">
    <text evidence="1">Belongs to the UPF0319 family.</text>
</comment>
<evidence type="ECO:0000256" key="2">
    <source>
        <dbReference type="ARBA" id="ARBA00022729"/>
    </source>
</evidence>
<evidence type="ECO:0000256" key="1">
    <source>
        <dbReference type="ARBA" id="ARBA00008490"/>
    </source>
</evidence>
<name>A0A844M2C1_9GAMM</name>
<dbReference type="OrthoDB" id="6656812at2"/>
<feature type="chain" id="PRO_5032709455" evidence="3">
    <location>
        <begin position="30"/>
        <end position="231"/>
    </location>
</feature>
<feature type="signal peptide" evidence="3">
    <location>
        <begin position="1"/>
        <end position="29"/>
    </location>
</feature>
<keyword evidence="5" id="KW-1185">Reference proteome</keyword>
<gene>
    <name evidence="4" type="ORF">GB996_08465</name>
</gene>
<evidence type="ECO:0000256" key="3">
    <source>
        <dbReference type="SAM" id="SignalP"/>
    </source>
</evidence>
<sequence>MNDCRSNAFVKPLVALAALGIGSMTLAHADVTLKVDDNIKVAVLNGQQYNTSIFQPLQQTFVLQPGKHVITAKYERLYDNLRGDDHDYLRSANITVTADLQDNQTYRLAMPGQPEEYEEAKKYAKAPTLAVMKGSTVLAESKAQVQQNGLFSGLSSIFGGGDSAQVENQKAIAAVNSSSTTQASSNSAAIAPISTPVSSSQQNTDTLDNFMQLWLQATPSEREKIRQWIEK</sequence>
<dbReference type="PANTHER" id="PTHR38108">
    <property type="entry name" value="UPF0319 PROTEIN YCCT"/>
    <property type="match status" value="1"/>
</dbReference>
<evidence type="ECO:0000313" key="4">
    <source>
        <dbReference type="EMBL" id="MUG32830.1"/>
    </source>
</evidence>
<dbReference type="Pfam" id="PF09829">
    <property type="entry name" value="DUF2057"/>
    <property type="match status" value="1"/>
</dbReference>
<dbReference type="EMBL" id="WFKQ01000007">
    <property type="protein sequence ID" value="MUG32830.1"/>
    <property type="molecule type" value="Genomic_DNA"/>
</dbReference>
<protein>
    <submittedName>
        <fullName evidence="4">DUF2057 domain-containing protein</fullName>
    </submittedName>
</protein>
<evidence type="ECO:0000313" key="5">
    <source>
        <dbReference type="Proteomes" id="UP000442109"/>
    </source>
</evidence>
<dbReference type="RefSeq" id="WP_041773329.1">
    <property type="nucleotide sequence ID" value="NZ_WFKQ01000007.1"/>
</dbReference>
<organism evidence="4 5">
    <name type="scientific">Psychrobacter sanguinis</name>
    <dbReference type="NCBI Taxonomy" id="861445"/>
    <lineage>
        <taxon>Bacteria</taxon>
        <taxon>Pseudomonadati</taxon>
        <taxon>Pseudomonadota</taxon>
        <taxon>Gammaproteobacteria</taxon>
        <taxon>Moraxellales</taxon>
        <taxon>Moraxellaceae</taxon>
        <taxon>Psychrobacter</taxon>
    </lineage>
</organism>
<dbReference type="AlphaFoldDB" id="A0A844M2C1"/>
<dbReference type="InterPro" id="IPR018635">
    <property type="entry name" value="UPF0319"/>
</dbReference>
<keyword evidence="2 3" id="KW-0732">Signal</keyword>
<comment type="caution">
    <text evidence="4">The sequence shown here is derived from an EMBL/GenBank/DDBJ whole genome shotgun (WGS) entry which is preliminary data.</text>
</comment>
<reference evidence="4 5" key="1">
    <citation type="journal article" date="2019" name="PLoS ONE">
        <title>Pup mortality in New Zealand sea lions (Phocarctos hookeri) at Enderby Island, Auckland Islands, 2013-18.</title>
        <authorList>
            <person name="Michael S.A."/>
            <person name="Hayman D.T.S."/>
            <person name="Gray R."/>
            <person name="Zhang J."/>
            <person name="Rogers L."/>
            <person name="Roe W.D."/>
        </authorList>
    </citation>
    <scope>NUCLEOTIDE SEQUENCE [LARGE SCALE GENOMIC DNA]</scope>
    <source>
        <strain evidence="4 5">SM868</strain>
    </source>
</reference>
<dbReference type="PANTHER" id="PTHR38108:SF1">
    <property type="entry name" value="UPF0319 PROTEIN YCCT"/>
    <property type="match status" value="1"/>
</dbReference>
<accession>A0A844M2C1</accession>
<dbReference type="Proteomes" id="UP000442109">
    <property type="component" value="Unassembled WGS sequence"/>
</dbReference>
<proteinExistence type="inferred from homology"/>